<evidence type="ECO:0000256" key="3">
    <source>
        <dbReference type="SAM" id="Phobius"/>
    </source>
</evidence>
<keyword evidence="3" id="KW-0812">Transmembrane</keyword>
<name>A0ABP9PYI7_9ACTN</name>
<evidence type="ECO:0000256" key="2">
    <source>
        <dbReference type="SAM" id="MobiDB-lite"/>
    </source>
</evidence>
<evidence type="ECO:0000313" key="5">
    <source>
        <dbReference type="Proteomes" id="UP001500221"/>
    </source>
</evidence>
<organism evidence="4 5">
    <name type="scientific">Nocardioides marinquilinus</name>
    <dbReference type="NCBI Taxonomy" id="1210400"/>
    <lineage>
        <taxon>Bacteria</taxon>
        <taxon>Bacillati</taxon>
        <taxon>Actinomycetota</taxon>
        <taxon>Actinomycetes</taxon>
        <taxon>Propionibacteriales</taxon>
        <taxon>Nocardioidaceae</taxon>
        <taxon>Nocardioides</taxon>
    </lineage>
</organism>
<feature type="coiled-coil region" evidence="1">
    <location>
        <begin position="72"/>
        <end position="99"/>
    </location>
</feature>
<dbReference type="Proteomes" id="UP001500221">
    <property type="component" value="Unassembled WGS sequence"/>
</dbReference>
<dbReference type="EMBL" id="BAABKG010000003">
    <property type="protein sequence ID" value="GAA5151176.1"/>
    <property type="molecule type" value="Genomic_DNA"/>
</dbReference>
<reference evidence="5" key="1">
    <citation type="journal article" date="2019" name="Int. J. Syst. Evol. Microbiol.">
        <title>The Global Catalogue of Microorganisms (GCM) 10K type strain sequencing project: providing services to taxonomists for standard genome sequencing and annotation.</title>
        <authorList>
            <consortium name="The Broad Institute Genomics Platform"/>
            <consortium name="The Broad Institute Genome Sequencing Center for Infectious Disease"/>
            <person name="Wu L."/>
            <person name="Ma J."/>
        </authorList>
    </citation>
    <scope>NUCLEOTIDE SEQUENCE [LARGE SCALE GENOMIC DNA]</scope>
    <source>
        <strain evidence="5">JCM 18459</strain>
    </source>
</reference>
<protein>
    <recommendedName>
        <fullName evidence="6">Cell division protein FtsL</fullName>
    </recommendedName>
</protein>
<evidence type="ECO:0000256" key="1">
    <source>
        <dbReference type="SAM" id="Coils"/>
    </source>
</evidence>
<accession>A0ABP9PYI7</accession>
<keyword evidence="5" id="KW-1185">Reference proteome</keyword>
<gene>
    <name evidence="4" type="ORF">GCM10023340_29630</name>
</gene>
<feature type="region of interest" description="Disordered" evidence="2">
    <location>
        <begin position="137"/>
        <end position="166"/>
    </location>
</feature>
<keyword evidence="3" id="KW-0472">Membrane</keyword>
<evidence type="ECO:0008006" key="6">
    <source>
        <dbReference type="Google" id="ProtNLM"/>
    </source>
</evidence>
<keyword evidence="1" id="KW-0175">Coiled coil</keyword>
<dbReference type="RefSeq" id="WP_345459968.1">
    <property type="nucleotide sequence ID" value="NZ_BAABKG010000003.1"/>
</dbReference>
<feature type="transmembrane region" description="Helical" evidence="3">
    <location>
        <begin position="48"/>
        <end position="68"/>
    </location>
</feature>
<sequence length="166" mass="17185">MSSSSPARTSSPRRTLPRLSPQLARAGAAAGRARLSVVPRLRRRAHRVPFVTLVSLVLLGGVVGLLLFNTSMQQASFAAADLERQAASLSAREQALALEVDELRNPARLARQACAIGMVAGPTAAFIDLATGKVSGKPTPATRTPAGTLARPAPGAAARDVEGCAR</sequence>
<proteinExistence type="predicted"/>
<evidence type="ECO:0000313" key="4">
    <source>
        <dbReference type="EMBL" id="GAA5151176.1"/>
    </source>
</evidence>
<keyword evidence="3" id="KW-1133">Transmembrane helix</keyword>
<comment type="caution">
    <text evidence="4">The sequence shown here is derived from an EMBL/GenBank/DDBJ whole genome shotgun (WGS) entry which is preliminary data.</text>
</comment>